<protein>
    <submittedName>
        <fullName evidence="2">Uncharacterized protein</fullName>
    </submittedName>
</protein>
<feature type="compositionally biased region" description="Basic and acidic residues" evidence="1">
    <location>
        <begin position="16"/>
        <end position="32"/>
    </location>
</feature>
<reference evidence="2" key="1">
    <citation type="submission" date="2020-02" db="EMBL/GenBank/DDBJ databases">
        <authorList>
            <person name="Meier V. D."/>
        </authorList>
    </citation>
    <scope>NUCLEOTIDE SEQUENCE</scope>
    <source>
        <strain evidence="2">AVDCRST_MAG59</strain>
    </source>
</reference>
<gene>
    <name evidence="2" type="ORF">AVDCRST_MAG59-2302</name>
</gene>
<dbReference type="AlphaFoldDB" id="A0A6J4URL6"/>
<organism evidence="2">
    <name type="scientific">uncultured Thermomicrobiales bacterium</name>
    <dbReference type="NCBI Taxonomy" id="1645740"/>
    <lineage>
        <taxon>Bacteria</taxon>
        <taxon>Pseudomonadati</taxon>
        <taxon>Thermomicrobiota</taxon>
        <taxon>Thermomicrobia</taxon>
        <taxon>Thermomicrobiales</taxon>
        <taxon>environmental samples</taxon>
    </lineage>
</organism>
<name>A0A6J4URL6_9BACT</name>
<evidence type="ECO:0000256" key="1">
    <source>
        <dbReference type="SAM" id="MobiDB-lite"/>
    </source>
</evidence>
<dbReference type="EMBL" id="CADCWF010000147">
    <property type="protein sequence ID" value="CAA9557867.1"/>
    <property type="molecule type" value="Genomic_DNA"/>
</dbReference>
<feature type="region of interest" description="Disordered" evidence="1">
    <location>
        <begin position="1"/>
        <end position="32"/>
    </location>
</feature>
<proteinExistence type="predicted"/>
<evidence type="ECO:0000313" key="2">
    <source>
        <dbReference type="EMBL" id="CAA9557867.1"/>
    </source>
</evidence>
<sequence length="71" mass="7625">MRRLSSSPRGPLVGGADDRLGSDVGRPERAHDRIGGHALDRFLRRIAPVTLDAAAGPATTVARDDYDWGDD</sequence>
<accession>A0A6J4URL6</accession>